<sequence length="285" mass="31470">MKKRFSATTFLLGFLLWSLNASAQDKNFYIFLCLGQSNMEGNAKIEPQDTVNVTSRFQVMEAVNCPDLGRTMGQWYPAVPPLCRCRTGLTPADYFGRELVTNLPEKVRVGVINVAVGGCKIELFDKDQYESYVTTVPGWMKNFIKEYDGNPYARLVEMAKLAQKDGVIKGILLHQGESNTNDTLWTAKVKVVYDNLMHDLNLKPKKVPLLAGETVHADQGGICASMNKIIATLPKTIKNAHVISSAGCTDAADNLHFDAAGYRELGKRYAAQMLALLGVRTTAVE</sequence>
<feature type="chain" id="PRO_5024997953" evidence="2">
    <location>
        <begin position="24"/>
        <end position="285"/>
    </location>
</feature>
<accession>A0A5N1JBA9</accession>
<reference evidence="4 5" key="1">
    <citation type="submission" date="2019-09" db="EMBL/GenBank/DDBJ databases">
        <title>Genome Sequence of Larkinella sp MA1.</title>
        <authorList>
            <person name="Srinivasan S."/>
        </authorList>
    </citation>
    <scope>NUCLEOTIDE SEQUENCE [LARGE SCALE GENOMIC DNA]</scope>
    <source>
        <strain evidence="4 5">MA1</strain>
    </source>
</reference>
<feature type="signal peptide" evidence="2">
    <location>
        <begin position="1"/>
        <end position="23"/>
    </location>
</feature>
<dbReference type="PANTHER" id="PTHR31988:SF19">
    <property type="entry name" value="9-O-ACETYL-N-ACETYLNEURAMINIC ACID DEACETYLASE-RELATED"/>
    <property type="match status" value="1"/>
</dbReference>
<name>A0A5N1JBA9_9BACT</name>
<evidence type="ECO:0000259" key="3">
    <source>
        <dbReference type="Pfam" id="PF03629"/>
    </source>
</evidence>
<dbReference type="InterPro" id="IPR036514">
    <property type="entry name" value="SGNH_hydro_sf"/>
</dbReference>
<dbReference type="PANTHER" id="PTHR31988">
    <property type="entry name" value="ESTERASE, PUTATIVE (DUF303)-RELATED"/>
    <property type="match status" value="1"/>
</dbReference>
<dbReference type="InterPro" id="IPR005181">
    <property type="entry name" value="SASA"/>
</dbReference>
<comment type="caution">
    <text evidence="4">The sequence shown here is derived from an EMBL/GenBank/DDBJ whole genome shotgun (WGS) entry which is preliminary data.</text>
</comment>
<evidence type="ECO:0000313" key="5">
    <source>
        <dbReference type="Proteomes" id="UP000326344"/>
    </source>
</evidence>
<gene>
    <name evidence="4" type="ORF">F0P93_20130</name>
</gene>
<keyword evidence="2" id="KW-0732">Signal</keyword>
<dbReference type="Proteomes" id="UP000326344">
    <property type="component" value="Unassembled WGS sequence"/>
</dbReference>
<keyword evidence="1" id="KW-0378">Hydrolase</keyword>
<dbReference type="GO" id="GO:0016788">
    <property type="term" value="F:hydrolase activity, acting on ester bonds"/>
    <property type="evidence" value="ECO:0007669"/>
    <property type="project" value="UniProtKB-ARBA"/>
</dbReference>
<proteinExistence type="predicted"/>
<feature type="domain" description="Sialate O-acetylesterase" evidence="3">
    <location>
        <begin position="28"/>
        <end position="274"/>
    </location>
</feature>
<evidence type="ECO:0000313" key="4">
    <source>
        <dbReference type="EMBL" id="KAA9349761.1"/>
    </source>
</evidence>
<organism evidence="4 5">
    <name type="scientific">Larkinella humicola</name>
    <dbReference type="NCBI Taxonomy" id="2607654"/>
    <lineage>
        <taxon>Bacteria</taxon>
        <taxon>Pseudomonadati</taxon>
        <taxon>Bacteroidota</taxon>
        <taxon>Cytophagia</taxon>
        <taxon>Cytophagales</taxon>
        <taxon>Spirosomataceae</taxon>
        <taxon>Larkinella</taxon>
    </lineage>
</organism>
<dbReference type="InterPro" id="IPR052940">
    <property type="entry name" value="Carb_Esterase_6"/>
</dbReference>
<keyword evidence="5" id="KW-1185">Reference proteome</keyword>
<dbReference type="EMBL" id="VTWS01000005">
    <property type="protein sequence ID" value="KAA9349761.1"/>
    <property type="molecule type" value="Genomic_DNA"/>
</dbReference>
<evidence type="ECO:0000256" key="1">
    <source>
        <dbReference type="ARBA" id="ARBA00022801"/>
    </source>
</evidence>
<evidence type="ECO:0000256" key="2">
    <source>
        <dbReference type="SAM" id="SignalP"/>
    </source>
</evidence>
<dbReference type="AlphaFoldDB" id="A0A5N1JBA9"/>
<dbReference type="Pfam" id="PF03629">
    <property type="entry name" value="SASA"/>
    <property type="match status" value="1"/>
</dbReference>
<protein>
    <submittedName>
        <fullName evidence="4">Sialate O-acetylesterase</fullName>
    </submittedName>
</protein>
<dbReference type="RefSeq" id="WP_150879136.1">
    <property type="nucleotide sequence ID" value="NZ_VTWS01000005.1"/>
</dbReference>
<dbReference type="Gene3D" id="3.40.50.1110">
    <property type="entry name" value="SGNH hydrolase"/>
    <property type="match status" value="1"/>
</dbReference>
<dbReference type="SUPFAM" id="SSF52266">
    <property type="entry name" value="SGNH hydrolase"/>
    <property type="match status" value="1"/>
</dbReference>